<dbReference type="AlphaFoldDB" id="A0A075B4P9"/>
<evidence type="ECO:0000313" key="1">
    <source>
        <dbReference type="EMBL" id="EPZ36369.1"/>
    </source>
</evidence>
<sequence length="122" mass="14067">MTVFQTAFGLQPPLVIMVVDHNYILVEILNVMTEKLYLLNIYGPPQKTLTSAFVDTLPIIRQITNLIVMGDFNCTKCHNPWLDNMVDVFEICGQQNSKFTYINASRENSRSRIDKIFIRNNP</sequence>
<name>A0A075B4P9_ROZAC</name>
<dbReference type="SUPFAM" id="SSF56219">
    <property type="entry name" value="DNase I-like"/>
    <property type="match status" value="1"/>
</dbReference>
<accession>A0A075B4P9</accession>
<dbReference type="InterPro" id="IPR036691">
    <property type="entry name" value="Endo/exonu/phosph_ase_sf"/>
</dbReference>
<evidence type="ECO:0000313" key="2">
    <source>
        <dbReference type="Proteomes" id="UP000030755"/>
    </source>
</evidence>
<organism evidence="1 2">
    <name type="scientific">Rozella allomycis (strain CSF55)</name>
    <dbReference type="NCBI Taxonomy" id="988480"/>
    <lineage>
        <taxon>Eukaryota</taxon>
        <taxon>Fungi</taxon>
        <taxon>Fungi incertae sedis</taxon>
        <taxon>Cryptomycota</taxon>
        <taxon>Cryptomycota incertae sedis</taxon>
        <taxon>Rozella</taxon>
    </lineage>
</organism>
<dbReference type="Proteomes" id="UP000030755">
    <property type="component" value="Unassembled WGS sequence"/>
</dbReference>
<dbReference type="STRING" id="988480.A0A075B4P9"/>
<dbReference type="Gene3D" id="3.60.10.10">
    <property type="entry name" value="Endonuclease/exonuclease/phosphatase"/>
    <property type="match status" value="1"/>
</dbReference>
<evidence type="ECO:0008006" key="3">
    <source>
        <dbReference type="Google" id="ProtNLM"/>
    </source>
</evidence>
<gene>
    <name evidence="1" type="ORF">O9G_005923</name>
</gene>
<dbReference type="HOGENOM" id="CLU_2028062_0_0_1"/>
<protein>
    <recommendedName>
        <fullName evidence="3">Endonuclease/exonuclease/phosphatase domain-containing protein</fullName>
    </recommendedName>
</protein>
<reference evidence="1 2" key="1">
    <citation type="journal article" date="2013" name="Curr. Biol.">
        <title>Shared signatures of parasitism and phylogenomics unite Cryptomycota and microsporidia.</title>
        <authorList>
            <person name="James T.Y."/>
            <person name="Pelin A."/>
            <person name="Bonen L."/>
            <person name="Ahrendt S."/>
            <person name="Sain D."/>
            <person name="Corradi N."/>
            <person name="Stajich J.E."/>
        </authorList>
    </citation>
    <scope>NUCLEOTIDE SEQUENCE [LARGE SCALE GENOMIC DNA]</scope>
    <source>
        <strain evidence="1 2">CSF55</strain>
    </source>
</reference>
<dbReference type="EMBL" id="KE560573">
    <property type="protein sequence ID" value="EPZ36369.1"/>
    <property type="molecule type" value="Genomic_DNA"/>
</dbReference>
<keyword evidence="2" id="KW-1185">Reference proteome</keyword>
<proteinExistence type="predicted"/>